<organism evidence="2 3">
    <name type="scientific">Taenia crassiceps</name>
    <dbReference type="NCBI Taxonomy" id="6207"/>
    <lineage>
        <taxon>Eukaryota</taxon>
        <taxon>Metazoa</taxon>
        <taxon>Spiralia</taxon>
        <taxon>Lophotrochozoa</taxon>
        <taxon>Platyhelminthes</taxon>
        <taxon>Cestoda</taxon>
        <taxon>Eucestoda</taxon>
        <taxon>Cyclophyllidea</taxon>
        <taxon>Taeniidae</taxon>
        <taxon>Taenia</taxon>
    </lineage>
</organism>
<evidence type="ECO:0000256" key="1">
    <source>
        <dbReference type="SAM" id="MobiDB-lite"/>
    </source>
</evidence>
<keyword evidence="3" id="KW-1185">Reference proteome</keyword>
<accession>A0ABR4QGS4</accession>
<feature type="region of interest" description="Disordered" evidence="1">
    <location>
        <begin position="1"/>
        <end position="22"/>
    </location>
</feature>
<dbReference type="Proteomes" id="UP001651158">
    <property type="component" value="Unassembled WGS sequence"/>
</dbReference>
<sequence>MSVSDSRILRLSNSRKGSSSAIYELVDDSESSSSSLSEDDCWVALSFFPPDQPKKHKSKKAKAHVKNDSIEKKKKNVYFMLEEDRHSLLSQHTHHKSHKSHKYLPRKEELSVESKYSLVAPPPQPVARAHEHKKYDSEPEPILLPIQQKMQTSHCEGFYEGSRPKRSVSAISLNGEQSHPRKRSSSEVVRCVDMTGSYSRQSHKACNVNQDAKMREFAINLPAPSSGMKKGSKKPETLYGIAIVKRY</sequence>
<comment type="caution">
    <text evidence="2">The sequence shown here is derived from an EMBL/GenBank/DDBJ whole genome shotgun (WGS) entry which is preliminary data.</text>
</comment>
<name>A0ABR4QGS4_9CEST</name>
<dbReference type="EMBL" id="JAKROA010000003">
    <property type="protein sequence ID" value="KAL5108742.1"/>
    <property type="molecule type" value="Genomic_DNA"/>
</dbReference>
<proteinExistence type="predicted"/>
<reference evidence="2 3" key="1">
    <citation type="journal article" date="2022" name="Front. Cell. Infect. Microbiol.">
        <title>The Genomes of Two Strains of Taenia crassiceps the Animal Model for the Study of Human Cysticercosis.</title>
        <authorList>
            <person name="Bobes R.J."/>
            <person name="Estrada K."/>
            <person name="Rios-Valencia D.G."/>
            <person name="Calderon-Gallegos A."/>
            <person name="de la Torre P."/>
            <person name="Carrero J.C."/>
            <person name="Sanchez-Flores A."/>
            <person name="Laclette J.P."/>
        </authorList>
    </citation>
    <scope>NUCLEOTIDE SEQUENCE [LARGE SCALE GENOMIC DNA]</scope>
    <source>
        <strain evidence="2">WFUcys</strain>
    </source>
</reference>
<protein>
    <submittedName>
        <fullName evidence="2">Uncharacterized protein</fullName>
    </submittedName>
</protein>
<gene>
    <name evidence="2" type="ORF">TcWFU_003554</name>
</gene>
<feature type="compositionally biased region" description="Polar residues" evidence="1">
    <location>
        <begin position="1"/>
        <end position="21"/>
    </location>
</feature>
<evidence type="ECO:0000313" key="2">
    <source>
        <dbReference type="EMBL" id="KAL5108742.1"/>
    </source>
</evidence>
<evidence type="ECO:0000313" key="3">
    <source>
        <dbReference type="Proteomes" id="UP001651158"/>
    </source>
</evidence>